<gene>
    <name evidence="2" type="ORF">HGP28_03285</name>
</gene>
<reference evidence="2 3" key="1">
    <citation type="submission" date="2020-04" db="EMBL/GenBank/DDBJ databases">
        <title>Vibrio sp. SM6, a novel species isolated from seawater.</title>
        <authorList>
            <person name="Wang X."/>
        </authorList>
    </citation>
    <scope>NUCLEOTIDE SEQUENCE [LARGE SCALE GENOMIC DNA]</scope>
    <source>
        <strain evidence="2 3">SM6</strain>
    </source>
</reference>
<dbReference type="InterPro" id="IPR036182">
    <property type="entry name" value="PCuAC_sf"/>
</dbReference>
<name>A0A7X8TNC2_9VIBR</name>
<dbReference type="PANTHER" id="PTHR36302:SF1">
    <property type="entry name" value="COPPER CHAPERONE PCU(A)C"/>
    <property type="match status" value="1"/>
</dbReference>
<dbReference type="EMBL" id="JABAIK010000002">
    <property type="protein sequence ID" value="NLS11913.1"/>
    <property type="molecule type" value="Genomic_DNA"/>
</dbReference>
<proteinExistence type="predicted"/>
<dbReference type="Pfam" id="PF04314">
    <property type="entry name" value="PCuAC"/>
    <property type="match status" value="1"/>
</dbReference>
<comment type="caution">
    <text evidence="2">The sequence shown here is derived from an EMBL/GenBank/DDBJ whole genome shotgun (WGS) entry which is preliminary data.</text>
</comment>
<evidence type="ECO:0000313" key="3">
    <source>
        <dbReference type="Proteomes" id="UP000535589"/>
    </source>
</evidence>
<accession>A0A7X8TNC2</accession>
<sequence length="157" mass="17287">MKRTFCSLLLGLSCFSAHANVQVSDCVIREPAPGSDKTGLYFNLTYTLDEQTQALRLPGPESLFGAAVPELTTYTELHDMTHVDGVMKMQRLSRLPVKPNQPVVLKPGGKHVMLFNLAKRPVAGEEYDVDVWMAWAPGVTCKAIVKTSAQLAQEVKK</sequence>
<feature type="signal peptide" evidence="1">
    <location>
        <begin position="1"/>
        <end position="19"/>
    </location>
</feature>
<organism evidence="2 3">
    <name type="scientific">Vibrio agarilyticus</name>
    <dbReference type="NCBI Taxonomy" id="2726741"/>
    <lineage>
        <taxon>Bacteria</taxon>
        <taxon>Pseudomonadati</taxon>
        <taxon>Pseudomonadota</taxon>
        <taxon>Gammaproteobacteria</taxon>
        <taxon>Vibrionales</taxon>
        <taxon>Vibrionaceae</taxon>
        <taxon>Vibrio</taxon>
    </lineage>
</organism>
<dbReference type="InterPro" id="IPR007410">
    <property type="entry name" value="LpqE-like"/>
</dbReference>
<dbReference type="SUPFAM" id="SSF110087">
    <property type="entry name" value="DR1885-like metal-binding protein"/>
    <property type="match status" value="1"/>
</dbReference>
<keyword evidence="3" id="KW-1185">Reference proteome</keyword>
<dbReference type="Gene3D" id="2.60.40.1890">
    <property type="entry name" value="PCu(A)C copper chaperone"/>
    <property type="match status" value="1"/>
</dbReference>
<dbReference type="AlphaFoldDB" id="A0A7X8TNC2"/>
<dbReference type="Proteomes" id="UP000535589">
    <property type="component" value="Unassembled WGS sequence"/>
</dbReference>
<keyword evidence="1" id="KW-0732">Signal</keyword>
<dbReference type="RefSeq" id="WP_168835004.1">
    <property type="nucleotide sequence ID" value="NZ_JABAIK010000002.1"/>
</dbReference>
<protein>
    <submittedName>
        <fullName evidence="2">Copper chaperone PCu(A)C</fullName>
    </submittedName>
</protein>
<feature type="chain" id="PRO_5031006477" evidence="1">
    <location>
        <begin position="20"/>
        <end position="157"/>
    </location>
</feature>
<dbReference type="PANTHER" id="PTHR36302">
    <property type="entry name" value="BLR7088 PROTEIN"/>
    <property type="match status" value="1"/>
</dbReference>
<dbReference type="InterPro" id="IPR058248">
    <property type="entry name" value="Lxx211020-like"/>
</dbReference>
<evidence type="ECO:0000256" key="1">
    <source>
        <dbReference type="SAM" id="SignalP"/>
    </source>
</evidence>
<evidence type="ECO:0000313" key="2">
    <source>
        <dbReference type="EMBL" id="NLS11913.1"/>
    </source>
</evidence>